<dbReference type="GO" id="GO:0042301">
    <property type="term" value="F:phosphate ion binding"/>
    <property type="evidence" value="ECO:0007669"/>
    <property type="project" value="UniProtKB-UniRule"/>
</dbReference>
<dbReference type="FunFam" id="3.40.190.10:FF:000156">
    <property type="entry name" value="Phosphate ABC transporter, phosphate-binding protein"/>
    <property type="match status" value="1"/>
</dbReference>
<proteinExistence type="inferred from homology"/>
<comment type="similarity">
    <text evidence="1 4">Belongs to the PstS family.</text>
</comment>
<keyword evidence="4" id="KW-0592">Phosphate transport</keyword>
<dbReference type="STRING" id="1436961.SAMN05421739_104434"/>
<dbReference type="SUPFAM" id="SSF53850">
    <property type="entry name" value="Periplasmic binding protein-like II"/>
    <property type="match status" value="1"/>
</dbReference>
<dbReference type="PANTHER" id="PTHR30570">
    <property type="entry name" value="PERIPLASMIC PHOSPHATE BINDING COMPONENT OF PHOSPHATE ABC TRANSPORTER"/>
    <property type="match status" value="1"/>
</dbReference>
<evidence type="ECO:0000259" key="5">
    <source>
        <dbReference type="Pfam" id="PF12849"/>
    </source>
</evidence>
<dbReference type="CDD" id="cd13654">
    <property type="entry name" value="PBP2_phosphate_like_2"/>
    <property type="match status" value="1"/>
</dbReference>
<feature type="signal peptide" evidence="4">
    <location>
        <begin position="1"/>
        <end position="24"/>
    </location>
</feature>
<evidence type="ECO:0000256" key="2">
    <source>
        <dbReference type="ARBA" id="ARBA00022448"/>
    </source>
</evidence>
<keyword evidence="3 4" id="KW-0732">Signal</keyword>
<evidence type="ECO:0000256" key="1">
    <source>
        <dbReference type="ARBA" id="ARBA00008725"/>
    </source>
</evidence>
<comment type="function">
    <text evidence="4">Involved in the system for phosphate transport across the cytoplasmic membrane.</text>
</comment>
<feature type="domain" description="PBP" evidence="5">
    <location>
        <begin position="33"/>
        <end position="292"/>
    </location>
</feature>
<keyword evidence="7" id="KW-1185">Reference proteome</keyword>
<sequence>MLKFKLTNLNAAAILVGTSMLFSACGGNQENTGDSDLSGSVQIDGSSTVYPVTEAVAEEYRAEAPNVRVTVGVSGSGSGFKKLVRGDVDVANASRSIHADEAKTAEQNGLSYVELTVAYDGLTVVVHPENDWVKEITVEELKKIWEPSAQGKITRWNQIRPEWPDQELHLYGPGVESGTYDYFTEAIVGEARASRGDFTASEDDNVLVQGVSTDKYALGFFGLAYYEENKSKLKAVAVDDGDDSNGKGAIVASLETVKDGSYAPLSRPLFIYVQSKAVERPEVVDFVNFYLDAAGELAQEIGYIPLPDNLYDEQRQKFEQFVSGKGAATAKQQ</sequence>
<protein>
    <recommendedName>
        <fullName evidence="4">Phosphate-binding protein</fullName>
    </recommendedName>
</protein>
<name>A0A1I2W0M6_9BACT</name>
<dbReference type="Gene3D" id="3.40.190.10">
    <property type="entry name" value="Periplasmic binding protein-like II"/>
    <property type="match status" value="2"/>
</dbReference>
<dbReference type="AlphaFoldDB" id="A0A1I2W0M6"/>
<evidence type="ECO:0000313" key="6">
    <source>
        <dbReference type="EMBL" id="SFG94219.1"/>
    </source>
</evidence>
<keyword evidence="2 4" id="KW-0813">Transport</keyword>
<dbReference type="InterPro" id="IPR011862">
    <property type="entry name" value="Phos-bd"/>
</dbReference>
<feature type="chain" id="PRO_5027156504" description="Phosphate-binding protein" evidence="4">
    <location>
        <begin position="25"/>
        <end position="333"/>
    </location>
</feature>
<dbReference type="PANTHER" id="PTHR30570:SF1">
    <property type="entry name" value="PHOSPHATE-BINDING PROTEIN PSTS"/>
    <property type="match status" value="1"/>
</dbReference>
<dbReference type="GO" id="GO:0006817">
    <property type="term" value="P:phosphate ion transport"/>
    <property type="evidence" value="ECO:0007669"/>
    <property type="project" value="UniProtKB-UniRule"/>
</dbReference>
<dbReference type="NCBIfam" id="TIGR02136">
    <property type="entry name" value="ptsS_2"/>
    <property type="match status" value="1"/>
</dbReference>
<dbReference type="EMBL" id="FOOT01000004">
    <property type="protein sequence ID" value="SFG94219.1"/>
    <property type="molecule type" value="Genomic_DNA"/>
</dbReference>
<evidence type="ECO:0000313" key="7">
    <source>
        <dbReference type="Proteomes" id="UP000198724"/>
    </source>
</evidence>
<organism evidence="6 7">
    <name type="scientific">Pontibacter chinhatensis</name>
    <dbReference type="NCBI Taxonomy" id="1436961"/>
    <lineage>
        <taxon>Bacteria</taxon>
        <taxon>Pseudomonadati</taxon>
        <taxon>Bacteroidota</taxon>
        <taxon>Cytophagia</taxon>
        <taxon>Cytophagales</taxon>
        <taxon>Hymenobacteraceae</taxon>
        <taxon>Pontibacter</taxon>
    </lineage>
</organism>
<evidence type="ECO:0000256" key="3">
    <source>
        <dbReference type="ARBA" id="ARBA00022729"/>
    </source>
</evidence>
<gene>
    <name evidence="6" type="ORF">SAMN05421739_104434</name>
</gene>
<dbReference type="InterPro" id="IPR024370">
    <property type="entry name" value="PBP_domain"/>
</dbReference>
<accession>A0A1I2W0M6</accession>
<dbReference type="PROSITE" id="PS51257">
    <property type="entry name" value="PROKAR_LIPOPROTEIN"/>
    <property type="match status" value="1"/>
</dbReference>
<reference evidence="7" key="1">
    <citation type="submission" date="2016-10" db="EMBL/GenBank/DDBJ databases">
        <authorList>
            <person name="Varghese N."/>
            <person name="Submissions S."/>
        </authorList>
    </citation>
    <scope>NUCLEOTIDE SEQUENCE [LARGE SCALE GENOMIC DNA]</scope>
    <source>
        <strain evidence="7">LP51</strain>
    </source>
</reference>
<dbReference type="Proteomes" id="UP000198724">
    <property type="component" value="Unassembled WGS sequence"/>
</dbReference>
<dbReference type="OrthoDB" id="9783488at2"/>
<dbReference type="RefSeq" id="WP_092102698.1">
    <property type="nucleotide sequence ID" value="NZ_FOOT01000004.1"/>
</dbReference>
<evidence type="ECO:0000256" key="4">
    <source>
        <dbReference type="RuleBase" id="RU367119"/>
    </source>
</evidence>
<dbReference type="Pfam" id="PF12849">
    <property type="entry name" value="PBP_like_2"/>
    <property type="match status" value="1"/>
</dbReference>
<dbReference type="InterPro" id="IPR050811">
    <property type="entry name" value="Phosphate_ABC_transporter"/>
</dbReference>